<dbReference type="EMBL" id="JAILXK010000001">
    <property type="protein sequence ID" value="MBY4636015.1"/>
    <property type="molecule type" value="Genomic_DNA"/>
</dbReference>
<evidence type="ECO:0000313" key="2">
    <source>
        <dbReference type="EMBL" id="MBY4636015.1"/>
    </source>
</evidence>
<evidence type="ECO:0000313" key="3">
    <source>
        <dbReference type="Proteomes" id="UP001166571"/>
    </source>
</evidence>
<reference evidence="2" key="1">
    <citation type="submission" date="2021-08" db="EMBL/GenBank/DDBJ databases">
        <title>Sphingopyxis panaciterrulae sp. nov., isolated from the surface water of the Yellow Sea.</title>
        <authorList>
            <person name="Gao Z."/>
            <person name="Zhang D."/>
            <person name="Zhang A."/>
        </authorList>
    </citation>
    <scope>NUCLEOTIDE SEQUENCE</scope>
    <source>
        <strain evidence="2">XHP0097</strain>
    </source>
</reference>
<feature type="chain" id="PRO_5047409439" evidence="1">
    <location>
        <begin position="23"/>
        <end position="110"/>
    </location>
</feature>
<name>A0ABS7MAG7_9SPHN</name>
<sequence>MKKMIIATAGMSAFAIAALTVAAPSYGQGVETKQGVTSRSAGYRNGQPVKSDAELCANLRPATVGKVIPSTVTQCRCEDRNMGSRTRVCSVSYNYTVGVNRSSGNGGSVR</sequence>
<protein>
    <submittedName>
        <fullName evidence="2">Uncharacterized protein</fullName>
    </submittedName>
</protein>
<feature type="signal peptide" evidence="1">
    <location>
        <begin position="1"/>
        <end position="22"/>
    </location>
</feature>
<comment type="caution">
    <text evidence="2">The sequence shown here is derived from an EMBL/GenBank/DDBJ whole genome shotgun (WGS) entry which is preliminary data.</text>
</comment>
<keyword evidence="3" id="KW-1185">Reference proteome</keyword>
<proteinExistence type="predicted"/>
<gene>
    <name evidence="2" type="ORF">K5P26_02530</name>
</gene>
<organism evidence="2 3">
    <name type="scientific">Sphingopyxis jiangsuensis</name>
    <dbReference type="NCBI Taxonomy" id="2871171"/>
    <lineage>
        <taxon>Bacteria</taxon>
        <taxon>Pseudomonadati</taxon>
        <taxon>Pseudomonadota</taxon>
        <taxon>Alphaproteobacteria</taxon>
        <taxon>Sphingomonadales</taxon>
        <taxon>Sphingomonadaceae</taxon>
        <taxon>Sphingopyxis</taxon>
    </lineage>
</organism>
<dbReference type="Proteomes" id="UP001166571">
    <property type="component" value="Unassembled WGS sequence"/>
</dbReference>
<dbReference type="RefSeq" id="WP_201926710.1">
    <property type="nucleotide sequence ID" value="NZ_JAERPO010000001.1"/>
</dbReference>
<keyword evidence="1" id="KW-0732">Signal</keyword>
<accession>A0ABS7MAG7</accession>
<evidence type="ECO:0000256" key="1">
    <source>
        <dbReference type="SAM" id="SignalP"/>
    </source>
</evidence>